<dbReference type="PATRIC" id="fig|1405.8.peg.265"/>
<organism evidence="1 2">
    <name type="scientific">Bacillus clarus</name>
    <dbReference type="NCBI Taxonomy" id="2338372"/>
    <lineage>
        <taxon>Bacteria</taxon>
        <taxon>Bacillati</taxon>
        <taxon>Bacillota</taxon>
        <taxon>Bacilli</taxon>
        <taxon>Bacillales</taxon>
        <taxon>Bacillaceae</taxon>
        <taxon>Bacillus</taxon>
        <taxon>Bacillus cereus group</taxon>
    </lineage>
</organism>
<accession>A0A090ZJ41</accession>
<gene>
    <name evidence="1" type="ORF">DJ93_104</name>
</gene>
<proteinExistence type="predicted"/>
<dbReference type="RefSeq" id="WP_241484241.1">
    <property type="nucleotide sequence ID" value="NZ_JMQC01000008.1"/>
</dbReference>
<dbReference type="EMBL" id="JMQC01000008">
    <property type="protein sequence ID" value="KFN04236.1"/>
    <property type="molecule type" value="Genomic_DNA"/>
</dbReference>
<protein>
    <submittedName>
        <fullName evidence="1">Bacteriocin, lactococcin 972 family protein</fullName>
    </submittedName>
</protein>
<dbReference type="Proteomes" id="UP000029389">
    <property type="component" value="Unassembled WGS sequence"/>
</dbReference>
<comment type="caution">
    <text evidence="1">The sequence shown here is derived from an EMBL/GenBank/DDBJ whole genome shotgun (WGS) entry which is preliminary data.</text>
</comment>
<evidence type="ECO:0000313" key="2">
    <source>
        <dbReference type="Proteomes" id="UP000029389"/>
    </source>
</evidence>
<sequence>MSLIVFAPEPKILKKGILIMKKLVATLTACTCLGLSTISVSATSTETSGGVNLDPILKEYREQGSVDGQMRSLSTAPRVAVPWKDADGGQFRVLWSGNTHTSQFDHNYKSHGCSASNSHSTRYSEWEAPGDRAEIWIYSTTGGNKGNWSTDHWS</sequence>
<dbReference type="AlphaFoldDB" id="A0A090ZJ41"/>
<evidence type="ECO:0000313" key="1">
    <source>
        <dbReference type="EMBL" id="KFN04236.1"/>
    </source>
</evidence>
<reference evidence="1 2" key="1">
    <citation type="submission" date="2014-04" db="EMBL/GenBank/DDBJ databases">
        <authorList>
            <person name="Bishop-Lilly K.A."/>
            <person name="Broomall S.M."/>
            <person name="Chain P.S."/>
            <person name="Chertkov O."/>
            <person name="Coyne S.R."/>
            <person name="Daligault H.E."/>
            <person name="Davenport K.W."/>
            <person name="Erkkila T."/>
            <person name="Frey K.G."/>
            <person name="Gibbons H.S."/>
            <person name="Gu W."/>
            <person name="Jaissle J."/>
            <person name="Johnson S.L."/>
            <person name="Koroleva G.I."/>
            <person name="Ladner J.T."/>
            <person name="Lo C.-C."/>
            <person name="Minogue T.D."/>
            <person name="Munk C."/>
            <person name="Palacios G.F."/>
            <person name="Redden C.L."/>
            <person name="Rosenzweig C.N."/>
            <person name="Scholz M.B."/>
            <person name="Teshima H."/>
            <person name="Xu Y."/>
        </authorList>
    </citation>
    <scope>NUCLEOTIDE SEQUENCE [LARGE SCALE GENOMIC DNA]</scope>
    <source>
        <strain evidence="1 2">BHP</strain>
    </source>
</reference>
<name>A0A090ZJ41_9BACI</name>